<dbReference type="Gene3D" id="3.40.50.300">
    <property type="entry name" value="P-loop containing nucleotide triphosphate hydrolases"/>
    <property type="match status" value="1"/>
</dbReference>
<dbReference type="SMART" id="SM00382">
    <property type="entry name" value="AAA"/>
    <property type="match status" value="1"/>
</dbReference>
<dbReference type="InterPro" id="IPR003593">
    <property type="entry name" value="AAA+_ATPase"/>
</dbReference>
<dbReference type="PROSITE" id="PS50893">
    <property type="entry name" value="ABC_TRANSPORTER_2"/>
    <property type="match status" value="1"/>
</dbReference>
<evidence type="ECO:0000256" key="1">
    <source>
        <dbReference type="ARBA" id="ARBA00005417"/>
    </source>
</evidence>
<dbReference type="Proteomes" id="UP001143304">
    <property type="component" value="Unassembled WGS sequence"/>
</dbReference>
<protein>
    <submittedName>
        <fullName evidence="6">ATP-binding cassette domain-containing protein</fullName>
    </submittedName>
</protein>
<keyword evidence="3" id="KW-0547">Nucleotide-binding</keyword>
<feature type="domain" description="ABC transporter" evidence="5">
    <location>
        <begin position="4"/>
        <end position="229"/>
    </location>
</feature>
<gene>
    <name evidence="6" type="ORF">EYC82_13985</name>
</gene>
<dbReference type="PROSITE" id="PS00211">
    <property type="entry name" value="ABC_TRANSPORTER_1"/>
    <property type="match status" value="1"/>
</dbReference>
<evidence type="ECO:0000313" key="7">
    <source>
        <dbReference type="Proteomes" id="UP001143304"/>
    </source>
</evidence>
<evidence type="ECO:0000259" key="5">
    <source>
        <dbReference type="PROSITE" id="PS50893"/>
    </source>
</evidence>
<dbReference type="InterPro" id="IPR017871">
    <property type="entry name" value="ABC_transporter-like_CS"/>
</dbReference>
<evidence type="ECO:0000256" key="2">
    <source>
        <dbReference type="ARBA" id="ARBA00022448"/>
    </source>
</evidence>
<keyword evidence="7" id="KW-1185">Reference proteome</keyword>
<name>A0ABT3T884_9GAMM</name>
<comment type="similarity">
    <text evidence="1">Belongs to the ABC transporter superfamily.</text>
</comment>
<keyword evidence="2" id="KW-0813">Transport</keyword>
<proteinExistence type="inferred from homology"/>
<dbReference type="InterPro" id="IPR027417">
    <property type="entry name" value="P-loop_NTPase"/>
</dbReference>
<accession>A0ABT3T884</accession>
<dbReference type="InterPro" id="IPR050166">
    <property type="entry name" value="ABC_transporter_ATP-bind"/>
</dbReference>
<keyword evidence="4 6" id="KW-0067">ATP-binding</keyword>
<dbReference type="InterPro" id="IPR003439">
    <property type="entry name" value="ABC_transporter-like_ATP-bd"/>
</dbReference>
<dbReference type="PANTHER" id="PTHR42788:SF13">
    <property type="entry name" value="ALIPHATIC SULFONATES IMPORT ATP-BINDING PROTEIN SSUB"/>
    <property type="match status" value="1"/>
</dbReference>
<dbReference type="GO" id="GO:0005524">
    <property type="term" value="F:ATP binding"/>
    <property type="evidence" value="ECO:0007669"/>
    <property type="project" value="UniProtKB-KW"/>
</dbReference>
<reference evidence="6" key="1">
    <citation type="submission" date="2019-02" db="EMBL/GenBank/DDBJ databases">
        <authorList>
            <person name="Li S.-H."/>
        </authorList>
    </citation>
    <scope>NUCLEOTIDE SEQUENCE</scope>
    <source>
        <strain evidence="6">IMCC11814</strain>
    </source>
</reference>
<evidence type="ECO:0000313" key="6">
    <source>
        <dbReference type="EMBL" id="MCX2978472.1"/>
    </source>
</evidence>
<dbReference type="EMBL" id="SHNO01000001">
    <property type="protein sequence ID" value="MCX2978472.1"/>
    <property type="molecule type" value="Genomic_DNA"/>
</dbReference>
<dbReference type="Pfam" id="PF00005">
    <property type="entry name" value="ABC_tran"/>
    <property type="match status" value="1"/>
</dbReference>
<evidence type="ECO:0000256" key="4">
    <source>
        <dbReference type="ARBA" id="ARBA00022840"/>
    </source>
</evidence>
<dbReference type="SUPFAM" id="SSF52540">
    <property type="entry name" value="P-loop containing nucleoside triphosphate hydrolases"/>
    <property type="match status" value="1"/>
</dbReference>
<sequence>MSAIKVTALSKRFSAADAPVVHNLTFTLEERQCLCLLGPSGCGKTTLLRLLMGLEKVSDGDITLSSGLIEHMSYVFQEPRLVPWRSCLENVLLPLELTHSSSAAQRDRAVALLQQLGLGERLAHFPSELSGGMQMRVALARALVTEPRIILLDEPFAALDERSRFRMQDLLLSFKAELGLQYVFVTHSIAEAVYLGDRILMMDAQGGQRDWRAIDFPARDQALKMTAEFNGIVESYSRLFTDMETALVESGGSG</sequence>
<dbReference type="RefSeq" id="WP_279250168.1">
    <property type="nucleotide sequence ID" value="NZ_SHNO01000001.1"/>
</dbReference>
<evidence type="ECO:0000256" key="3">
    <source>
        <dbReference type="ARBA" id="ARBA00022741"/>
    </source>
</evidence>
<organism evidence="6 7">
    <name type="scientific">Candidatus Marimicrobium litorale</name>
    <dbReference type="NCBI Taxonomy" id="2518991"/>
    <lineage>
        <taxon>Bacteria</taxon>
        <taxon>Pseudomonadati</taxon>
        <taxon>Pseudomonadota</taxon>
        <taxon>Gammaproteobacteria</taxon>
        <taxon>Cellvibrionales</taxon>
        <taxon>Halieaceae</taxon>
        <taxon>Marimicrobium</taxon>
    </lineage>
</organism>
<comment type="caution">
    <text evidence="6">The sequence shown here is derived from an EMBL/GenBank/DDBJ whole genome shotgun (WGS) entry which is preliminary data.</text>
</comment>
<dbReference type="PANTHER" id="PTHR42788">
    <property type="entry name" value="TAURINE IMPORT ATP-BINDING PROTEIN-RELATED"/>
    <property type="match status" value="1"/>
</dbReference>